<reference evidence="1 2" key="1">
    <citation type="submission" date="2021-06" db="EMBL/GenBank/DDBJ databases">
        <authorList>
            <person name="Kallberg Y."/>
            <person name="Tangrot J."/>
            <person name="Rosling A."/>
        </authorList>
    </citation>
    <scope>NUCLEOTIDE SEQUENCE [LARGE SCALE GENOMIC DNA]</scope>
    <source>
        <strain evidence="1 2">120-4 pot B 10/14</strain>
    </source>
</reference>
<name>A0ABN7WZS6_GIGMA</name>
<sequence length="40" mass="4534">EYETIIDNAITIATILDPQTKLLLFEIGTQTTEAIDKIRK</sequence>
<feature type="non-terminal residue" evidence="1">
    <location>
        <position position="40"/>
    </location>
</feature>
<evidence type="ECO:0000313" key="2">
    <source>
        <dbReference type="Proteomes" id="UP000789901"/>
    </source>
</evidence>
<evidence type="ECO:0000313" key="1">
    <source>
        <dbReference type="EMBL" id="CAG8844352.1"/>
    </source>
</evidence>
<organism evidence="1 2">
    <name type="scientific">Gigaspora margarita</name>
    <dbReference type="NCBI Taxonomy" id="4874"/>
    <lineage>
        <taxon>Eukaryota</taxon>
        <taxon>Fungi</taxon>
        <taxon>Fungi incertae sedis</taxon>
        <taxon>Mucoromycota</taxon>
        <taxon>Glomeromycotina</taxon>
        <taxon>Glomeromycetes</taxon>
        <taxon>Diversisporales</taxon>
        <taxon>Gigasporaceae</taxon>
        <taxon>Gigaspora</taxon>
    </lineage>
</organism>
<comment type="caution">
    <text evidence="1">The sequence shown here is derived from an EMBL/GenBank/DDBJ whole genome shotgun (WGS) entry which is preliminary data.</text>
</comment>
<accession>A0ABN7WZS6</accession>
<gene>
    <name evidence="1" type="ORF">GMARGA_LOCUS37053</name>
</gene>
<feature type="non-terminal residue" evidence="1">
    <location>
        <position position="1"/>
    </location>
</feature>
<dbReference type="EMBL" id="CAJVQB010075604">
    <property type="protein sequence ID" value="CAG8844352.1"/>
    <property type="molecule type" value="Genomic_DNA"/>
</dbReference>
<keyword evidence="2" id="KW-1185">Reference proteome</keyword>
<dbReference type="Proteomes" id="UP000789901">
    <property type="component" value="Unassembled WGS sequence"/>
</dbReference>
<protein>
    <submittedName>
        <fullName evidence="1">39184_t:CDS:1</fullName>
    </submittedName>
</protein>
<proteinExistence type="predicted"/>